<sequence>MASTSKLNLVTNAVTNVTNDVKLIANDVRSKVLTVPQTKADIQQKAIEINAVTARLDNAEAEAKINVVLADHEASLESAGVNIIDAGITMFG</sequence>
<evidence type="ECO:0000313" key="2">
    <source>
        <dbReference type="Proteomes" id="UP001203423"/>
    </source>
</evidence>
<dbReference type="EMBL" id="JAKIKS010000161">
    <property type="protein sequence ID" value="MCL1127455.1"/>
    <property type="molecule type" value="Genomic_DNA"/>
</dbReference>
<dbReference type="RefSeq" id="WP_248942902.1">
    <property type="nucleotide sequence ID" value="NZ_JAKIKS010000161.1"/>
</dbReference>
<organism evidence="1 2">
    <name type="scientific">Shewanella surugensis</name>
    <dbReference type="NCBI Taxonomy" id="212020"/>
    <lineage>
        <taxon>Bacteria</taxon>
        <taxon>Pseudomonadati</taxon>
        <taxon>Pseudomonadota</taxon>
        <taxon>Gammaproteobacteria</taxon>
        <taxon>Alteromonadales</taxon>
        <taxon>Shewanellaceae</taxon>
        <taxon>Shewanella</taxon>
    </lineage>
</organism>
<proteinExistence type="predicted"/>
<comment type="caution">
    <text evidence="1">The sequence shown here is derived from an EMBL/GenBank/DDBJ whole genome shotgun (WGS) entry which is preliminary data.</text>
</comment>
<keyword evidence="2" id="KW-1185">Reference proteome</keyword>
<name>A0ABT0LJ21_9GAMM</name>
<gene>
    <name evidence="1" type="ORF">L2764_24015</name>
</gene>
<protein>
    <submittedName>
        <fullName evidence="1">Uncharacterized protein</fullName>
    </submittedName>
</protein>
<reference evidence="1 2" key="1">
    <citation type="submission" date="2022-01" db="EMBL/GenBank/DDBJ databases">
        <title>Whole genome-based taxonomy of the Shewanellaceae.</title>
        <authorList>
            <person name="Martin-Rodriguez A.J."/>
        </authorList>
    </citation>
    <scope>NUCLEOTIDE SEQUENCE [LARGE SCALE GENOMIC DNA]</scope>
    <source>
        <strain evidence="1 2">DSM 17177</strain>
    </source>
</reference>
<accession>A0ABT0LJ21</accession>
<dbReference type="Proteomes" id="UP001203423">
    <property type="component" value="Unassembled WGS sequence"/>
</dbReference>
<evidence type="ECO:0000313" key="1">
    <source>
        <dbReference type="EMBL" id="MCL1127455.1"/>
    </source>
</evidence>